<gene>
    <name evidence="6" type="ORF">NE237_011412</name>
</gene>
<comment type="similarity">
    <text evidence="2">Belongs to the TFIIA subunit 1 family.</text>
</comment>
<proteinExistence type="inferred from homology"/>
<dbReference type="CDD" id="cd07976">
    <property type="entry name" value="TFIIA_alpha_beta_like"/>
    <property type="match status" value="2"/>
</dbReference>
<accession>A0A9Q0GW04</accession>
<organism evidence="6 7">
    <name type="scientific">Protea cynaroides</name>
    <dbReference type="NCBI Taxonomy" id="273540"/>
    <lineage>
        <taxon>Eukaryota</taxon>
        <taxon>Viridiplantae</taxon>
        <taxon>Streptophyta</taxon>
        <taxon>Embryophyta</taxon>
        <taxon>Tracheophyta</taxon>
        <taxon>Spermatophyta</taxon>
        <taxon>Magnoliopsida</taxon>
        <taxon>Proteales</taxon>
        <taxon>Proteaceae</taxon>
        <taxon>Protea</taxon>
    </lineage>
</organism>
<keyword evidence="7" id="KW-1185">Reference proteome</keyword>
<dbReference type="Proteomes" id="UP001141806">
    <property type="component" value="Unassembled WGS sequence"/>
</dbReference>
<evidence type="ECO:0000256" key="4">
    <source>
        <dbReference type="ARBA" id="ARBA00023242"/>
    </source>
</evidence>
<evidence type="ECO:0000313" key="7">
    <source>
        <dbReference type="Proteomes" id="UP001141806"/>
    </source>
</evidence>
<sequence length="387" mass="42858">MATSVPAVYLHVVDAVVTKLREDFINDGVDDSPLTELQRLWELKMMHCGVIQGPIERNSAPKGSGVPTPVHDLNVPYEGTEEYETPTADMLFPPTPLQTPIQTPLPVEPGGYQYTPGGNAEYGAISDSGPAADMKTGRPGPYMQPPSPWINQRPLGVDVNVAYEEAREEDEGGGMSQPQPPMKDFFMMTSGKRKRDEYPPHFYPNGYIPQQDGSGDVCLDCFSRGTVPILKNSANEAYSEILHDRLKIEERRNADATIASIIKMKQASATIPQHDGYDDIYDDGVRTEDYNTPSSYDALPGNEVGTPKPTKTEALEDDEPPLNEDDDDELDDLDQGDAEPGTDHLVLAQFEKVSRTKSRWKCTLKDGIMRLNNKDILFTKANGEFDF</sequence>
<dbReference type="Pfam" id="PF03153">
    <property type="entry name" value="TFIIA"/>
    <property type="match status" value="2"/>
</dbReference>
<feature type="compositionally biased region" description="Acidic residues" evidence="5">
    <location>
        <begin position="315"/>
        <end position="337"/>
    </location>
</feature>
<protein>
    <submittedName>
        <fullName evidence="6">Uncharacterized protein</fullName>
    </submittedName>
</protein>
<name>A0A9Q0GW04_9MAGN</name>
<keyword evidence="3" id="KW-0804">Transcription</keyword>
<evidence type="ECO:0000256" key="2">
    <source>
        <dbReference type="ARBA" id="ARBA00010059"/>
    </source>
</evidence>
<dbReference type="Gene3D" id="2.30.18.10">
    <property type="entry name" value="Transcription factor IIA (TFIIA), beta-barrel domain"/>
    <property type="match status" value="1"/>
</dbReference>
<dbReference type="SUPFAM" id="SSF50784">
    <property type="entry name" value="Transcription factor IIA (TFIIA), beta-barrel domain"/>
    <property type="match status" value="1"/>
</dbReference>
<dbReference type="Gene3D" id="1.10.287.100">
    <property type="match status" value="1"/>
</dbReference>
<evidence type="ECO:0000256" key="5">
    <source>
        <dbReference type="SAM" id="MobiDB-lite"/>
    </source>
</evidence>
<dbReference type="SUPFAM" id="SSF47396">
    <property type="entry name" value="Transcription factor IIA (TFIIA), alpha-helical domain"/>
    <property type="match status" value="1"/>
</dbReference>
<reference evidence="6" key="1">
    <citation type="journal article" date="2023" name="Plant J.">
        <title>The genome of the king protea, Protea cynaroides.</title>
        <authorList>
            <person name="Chang J."/>
            <person name="Duong T.A."/>
            <person name="Schoeman C."/>
            <person name="Ma X."/>
            <person name="Roodt D."/>
            <person name="Barker N."/>
            <person name="Li Z."/>
            <person name="Van de Peer Y."/>
            <person name="Mizrachi E."/>
        </authorList>
    </citation>
    <scope>NUCLEOTIDE SEQUENCE</scope>
    <source>
        <tissue evidence="6">Young leaves</tissue>
    </source>
</reference>
<evidence type="ECO:0000256" key="1">
    <source>
        <dbReference type="ARBA" id="ARBA00004123"/>
    </source>
</evidence>
<keyword evidence="4" id="KW-0539">Nucleus</keyword>
<dbReference type="EMBL" id="JAMYWD010000011">
    <property type="protein sequence ID" value="KAJ4954629.1"/>
    <property type="molecule type" value="Genomic_DNA"/>
</dbReference>
<dbReference type="OrthoDB" id="6275927at2759"/>
<comment type="subcellular location">
    <subcellularLocation>
        <location evidence="1">Nucleus</location>
    </subcellularLocation>
</comment>
<dbReference type="PANTHER" id="PTHR12694:SF8">
    <property type="entry name" value="TRANSCRIPTION INITIATION FACTOR IIA SUBUNIT 1"/>
    <property type="match status" value="1"/>
</dbReference>
<evidence type="ECO:0000313" key="6">
    <source>
        <dbReference type="EMBL" id="KAJ4954629.1"/>
    </source>
</evidence>
<feature type="region of interest" description="Disordered" evidence="5">
    <location>
        <begin position="273"/>
        <end position="340"/>
    </location>
</feature>
<comment type="caution">
    <text evidence="6">The sequence shown here is derived from an EMBL/GenBank/DDBJ whole genome shotgun (WGS) entry which is preliminary data.</text>
</comment>
<dbReference type="GO" id="GO:0006367">
    <property type="term" value="P:transcription initiation at RNA polymerase II promoter"/>
    <property type="evidence" value="ECO:0007669"/>
    <property type="project" value="InterPro"/>
</dbReference>
<dbReference type="InterPro" id="IPR009088">
    <property type="entry name" value="TFIIA_b-brl"/>
</dbReference>
<dbReference type="PANTHER" id="PTHR12694">
    <property type="entry name" value="TRANSCRIPTION INITIATION FACTOR IIA SUBUNIT 1"/>
    <property type="match status" value="1"/>
</dbReference>
<dbReference type="FunFam" id="2.30.18.10:FF:000005">
    <property type="entry name" value="transcription initiation factor IIA large subunit"/>
    <property type="match status" value="1"/>
</dbReference>
<dbReference type="AlphaFoldDB" id="A0A9Q0GW04"/>
<evidence type="ECO:0000256" key="3">
    <source>
        <dbReference type="ARBA" id="ARBA00023163"/>
    </source>
</evidence>
<dbReference type="GO" id="GO:0005672">
    <property type="term" value="C:transcription factor TFIIA complex"/>
    <property type="evidence" value="ECO:0007669"/>
    <property type="project" value="InterPro"/>
</dbReference>
<dbReference type="SMART" id="SM01371">
    <property type="entry name" value="TFIIA"/>
    <property type="match status" value="1"/>
</dbReference>
<dbReference type="InterPro" id="IPR004855">
    <property type="entry name" value="TFIIA_asu/bsu"/>
</dbReference>